<sequence>MFKGILGKKIGMTQIFDETGLAIPVTLVEAGPCYVTQVRTPEKDGYSAVQLGFDEVKPKRLTGGEKGHLKKNNLAPLRFLREFRSKDPQVNEGDEVKVSLFAMGDMVDVIGTSKGRGFQGGVKRYHFAGGPKTHGQSDRHRAPGSRGSGTTPGRVYKGSRGPGHMGDDRVTVQNLKVVFVDEERNLLGVRGAIPGPRGGLVMIKEARKQ</sequence>
<comment type="caution">
    <text evidence="11">The sequence shown here is derived from an EMBL/GenBank/DDBJ whole genome shotgun (WGS) entry which is preliminary data.</text>
</comment>
<evidence type="ECO:0000256" key="10">
    <source>
        <dbReference type="SAM" id="MobiDB-lite"/>
    </source>
</evidence>
<dbReference type="InterPro" id="IPR009000">
    <property type="entry name" value="Transl_B-barrel_sf"/>
</dbReference>
<dbReference type="SUPFAM" id="SSF50447">
    <property type="entry name" value="Translation proteins"/>
    <property type="match status" value="1"/>
</dbReference>
<dbReference type="InterPro" id="IPR019927">
    <property type="entry name" value="Ribosomal_uL3_bac/org-type"/>
</dbReference>
<protein>
    <recommendedName>
        <fullName evidence="6 7">Large ribosomal subunit protein uL3</fullName>
    </recommendedName>
</protein>
<accession>A0A0P6YLR3</accession>
<evidence type="ECO:0000256" key="1">
    <source>
        <dbReference type="ARBA" id="ARBA00006540"/>
    </source>
</evidence>
<evidence type="ECO:0000256" key="5">
    <source>
        <dbReference type="ARBA" id="ARBA00023274"/>
    </source>
</evidence>
<dbReference type="EMBL" id="LGCM01000029">
    <property type="protein sequence ID" value="KPL83614.1"/>
    <property type="molecule type" value="Genomic_DNA"/>
</dbReference>
<comment type="function">
    <text evidence="7 9">One of the primary rRNA binding proteins, it binds directly near the 3'-end of the 23S rRNA, where it nucleates assembly of the 50S subunit.</text>
</comment>
<dbReference type="InterPro" id="IPR019926">
    <property type="entry name" value="Ribosomal_uL3_CS"/>
</dbReference>
<dbReference type="Gene3D" id="3.30.160.810">
    <property type="match status" value="1"/>
</dbReference>
<dbReference type="PROSITE" id="PS00474">
    <property type="entry name" value="RIBOSOMAL_L3"/>
    <property type="match status" value="1"/>
</dbReference>
<comment type="subunit">
    <text evidence="7 9">Part of the 50S ribosomal subunit. Forms a cluster with proteins L14 and L19.</text>
</comment>
<keyword evidence="5 7" id="KW-0687">Ribonucleoprotein</keyword>
<dbReference type="RefSeq" id="WP_062419011.1">
    <property type="nucleotide sequence ID" value="NZ_DF967974.1"/>
</dbReference>
<evidence type="ECO:0000256" key="4">
    <source>
        <dbReference type="ARBA" id="ARBA00022980"/>
    </source>
</evidence>
<dbReference type="AlphaFoldDB" id="A0A0P6YLR3"/>
<dbReference type="STRING" id="229921.ADN01_07865"/>
<gene>
    <name evidence="7" type="primary">rplC</name>
    <name evidence="11" type="ORF">ADN01_07865</name>
</gene>
<dbReference type="PATRIC" id="fig|229921.5.peg.773"/>
<dbReference type="Proteomes" id="UP000050501">
    <property type="component" value="Unassembled WGS sequence"/>
</dbReference>
<evidence type="ECO:0000256" key="6">
    <source>
        <dbReference type="ARBA" id="ARBA00035243"/>
    </source>
</evidence>
<evidence type="ECO:0000256" key="3">
    <source>
        <dbReference type="ARBA" id="ARBA00022884"/>
    </source>
</evidence>
<dbReference type="HAMAP" id="MF_01325_B">
    <property type="entry name" value="Ribosomal_uL3_B"/>
    <property type="match status" value="1"/>
</dbReference>
<keyword evidence="12" id="KW-1185">Reference proteome</keyword>
<name>A0A0P6YLR3_9CHLR</name>
<dbReference type="FunFam" id="3.30.160.810:FF:000001">
    <property type="entry name" value="50S ribosomal protein L3"/>
    <property type="match status" value="1"/>
</dbReference>
<feature type="region of interest" description="Disordered" evidence="10">
    <location>
        <begin position="127"/>
        <end position="168"/>
    </location>
</feature>
<dbReference type="Gene3D" id="2.40.30.10">
    <property type="entry name" value="Translation factors"/>
    <property type="match status" value="1"/>
</dbReference>
<dbReference type="NCBIfam" id="TIGR03625">
    <property type="entry name" value="L3_bact"/>
    <property type="match status" value="1"/>
</dbReference>
<keyword evidence="2 7" id="KW-0699">rRNA-binding</keyword>
<keyword evidence="3 7" id="KW-0694">RNA-binding</keyword>
<evidence type="ECO:0000313" key="11">
    <source>
        <dbReference type="EMBL" id="KPL83614.1"/>
    </source>
</evidence>
<keyword evidence="4 7" id="KW-0689">Ribosomal protein</keyword>
<organism evidence="11 12">
    <name type="scientific">Levilinea saccharolytica</name>
    <dbReference type="NCBI Taxonomy" id="229921"/>
    <lineage>
        <taxon>Bacteria</taxon>
        <taxon>Bacillati</taxon>
        <taxon>Chloroflexota</taxon>
        <taxon>Anaerolineae</taxon>
        <taxon>Anaerolineales</taxon>
        <taxon>Anaerolineaceae</taxon>
        <taxon>Levilinea</taxon>
    </lineage>
</organism>
<evidence type="ECO:0000256" key="7">
    <source>
        <dbReference type="HAMAP-Rule" id="MF_01325"/>
    </source>
</evidence>
<proteinExistence type="inferred from homology"/>
<dbReference type="Pfam" id="PF00297">
    <property type="entry name" value="Ribosomal_L3"/>
    <property type="match status" value="1"/>
</dbReference>
<dbReference type="PANTHER" id="PTHR11229">
    <property type="entry name" value="50S RIBOSOMAL PROTEIN L3"/>
    <property type="match status" value="1"/>
</dbReference>
<dbReference type="OrthoDB" id="9806135at2"/>
<evidence type="ECO:0000256" key="8">
    <source>
        <dbReference type="RuleBase" id="RU003905"/>
    </source>
</evidence>
<dbReference type="InterPro" id="IPR000597">
    <property type="entry name" value="Ribosomal_uL3"/>
</dbReference>
<dbReference type="GO" id="GO:0022625">
    <property type="term" value="C:cytosolic large ribosomal subunit"/>
    <property type="evidence" value="ECO:0007669"/>
    <property type="project" value="TreeGrafter"/>
</dbReference>
<dbReference type="GO" id="GO:0019843">
    <property type="term" value="F:rRNA binding"/>
    <property type="evidence" value="ECO:0007669"/>
    <property type="project" value="UniProtKB-UniRule"/>
</dbReference>
<dbReference type="PANTHER" id="PTHR11229:SF16">
    <property type="entry name" value="LARGE RIBOSOMAL SUBUNIT PROTEIN UL3C"/>
    <property type="match status" value="1"/>
</dbReference>
<reference evidence="11 12" key="1">
    <citation type="submission" date="2015-07" db="EMBL/GenBank/DDBJ databases">
        <title>Genome sequence of Levilinea saccharolytica DSM 16555.</title>
        <authorList>
            <person name="Hemp J."/>
            <person name="Ward L.M."/>
            <person name="Pace L.A."/>
            <person name="Fischer W.W."/>
        </authorList>
    </citation>
    <scope>NUCLEOTIDE SEQUENCE [LARGE SCALE GENOMIC DNA]</scope>
    <source>
        <strain evidence="11 12">KIBI-1</strain>
    </source>
</reference>
<evidence type="ECO:0000313" key="12">
    <source>
        <dbReference type="Proteomes" id="UP000050501"/>
    </source>
</evidence>
<comment type="similarity">
    <text evidence="1 7 8">Belongs to the universal ribosomal protein uL3 family.</text>
</comment>
<dbReference type="GO" id="GO:0003735">
    <property type="term" value="F:structural constituent of ribosome"/>
    <property type="evidence" value="ECO:0007669"/>
    <property type="project" value="UniProtKB-UniRule"/>
</dbReference>
<evidence type="ECO:0000256" key="2">
    <source>
        <dbReference type="ARBA" id="ARBA00022730"/>
    </source>
</evidence>
<dbReference type="GO" id="GO:0006412">
    <property type="term" value="P:translation"/>
    <property type="evidence" value="ECO:0007669"/>
    <property type="project" value="UniProtKB-UniRule"/>
</dbReference>
<evidence type="ECO:0000256" key="9">
    <source>
        <dbReference type="RuleBase" id="RU003906"/>
    </source>
</evidence>
<dbReference type="FunFam" id="2.40.30.10:FF:000004">
    <property type="entry name" value="50S ribosomal protein L3"/>
    <property type="match status" value="1"/>
</dbReference>